<reference evidence="2 3" key="1">
    <citation type="journal article" date="2007" name="Genome Res.">
        <title>Genome characteristics of facultatively symbiotic Frankia sp. strains reflect host range and host plant biogeography.</title>
        <authorList>
            <person name="Normand P."/>
            <person name="Lapierre P."/>
            <person name="Tisa L.S."/>
            <person name="Gogarten J.P."/>
            <person name="Alloisio N."/>
            <person name="Bagnarol E."/>
            <person name="Bassi C.A."/>
            <person name="Berry A.M."/>
            <person name="Bickhart D.M."/>
            <person name="Choisne N."/>
            <person name="Couloux A."/>
            <person name="Cournoyer B."/>
            <person name="Cruveiller S."/>
            <person name="Daubin V."/>
            <person name="Demange N."/>
            <person name="Francino M.P."/>
            <person name="Goltsman E."/>
            <person name="Huang Y."/>
            <person name="Kopp O.R."/>
            <person name="Labarre L."/>
            <person name="Lapidus A."/>
            <person name="Lavire C."/>
            <person name="Marechal J."/>
            <person name="Martinez M."/>
            <person name="Mastronunzio J.E."/>
            <person name="Mullin B.C."/>
            <person name="Niemann J."/>
            <person name="Pujic P."/>
            <person name="Rawnsley T."/>
            <person name="Rouy Z."/>
            <person name="Schenowitz C."/>
            <person name="Sellstedt A."/>
            <person name="Tavares F."/>
            <person name="Tomkins J.P."/>
            <person name="Vallenet D."/>
            <person name="Valverde C."/>
            <person name="Wall L.G."/>
            <person name="Wang Y."/>
            <person name="Medigue C."/>
            <person name="Benson D.R."/>
        </authorList>
    </citation>
    <scope>NUCLEOTIDE SEQUENCE [LARGE SCALE GENOMIC DNA]</scope>
    <source>
        <strain evidence="3">DSM 45818 / CECT 9043 / CcI3</strain>
    </source>
</reference>
<feature type="compositionally biased region" description="Polar residues" evidence="1">
    <location>
        <begin position="109"/>
        <end position="118"/>
    </location>
</feature>
<organism evidence="2 3">
    <name type="scientific">Frankia casuarinae (strain DSM 45818 / CECT 9043 / HFP020203 / CcI3)</name>
    <dbReference type="NCBI Taxonomy" id="106370"/>
    <lineage>
        <taxon>Bacteria</taxon>
        <taxon>Bacillati</taxon>
        <taxon>Actinomycetota</taxon>
        <taxon>Actinomycetes</taxon>
        <taxon>Frankiales</taxon>
        <taxon>Frankiaceae</taxon>
        <taxon>Frankia</taxon>
    </lineage>
</organism>
<feature type="region of interest" description="Disordered" evidence="1">
    <location>
        <begin position="1"/>
        <end position="44"/>
    </location>
</feature>
<dbReference type="Proteomes" id="UP000001937">
    <property type="component" value="Chromosome"/>
</dbReference>
<dbReference type="EMBL" id="CP000249">
    <property type="protein sequence ID" value="ABD09503.1"/>
    <property type="molecule type" value="Genomic_DNA"/>
</dbReference>
<accession>Q2JGT9</accession>
<evidence type="ECO:0000313" key="3">
    <source>
        <dbReference type="Proteomes" id="UP000001937"/>
    </source>
</evidence>
<feature type="compositionally biased region" description="Low complexity" evidence="1">
    <location>
        <begin position="7"/>
        <end position="44"/>
    </location>
</feature>
<feature type="region of interest" description="Disordered" evidence="1">
    <location>
        <begin position="90"/>
        <end position="137"/>
    </location>
</feature>
<sequence length="137" mass="13487">MTTPILAAGQASSACQAASPSSYPTSGTGTSRAASSRTSSTSPGSVAVISLSTACHAGPTAAGCCCCAGPVTSTAAPGCAPDDVPIQTEVSASSWTDRRTDSAPDPAATRSNDGSNSPRALRASWTPSPPPESRNCR</sequence>
<name>Q2JGT9_FRACC</name>
<feature type="compositionally biased region" description="Pro residues" evidence="1">
    <location>
        <begin position="127"/>
        <end position="137"/>
    </location>
</feature>
<evidence type="ECO:0000313" key="2">
    <source>
        <dbReference type="EMBL" id="ABD09503.1"/>
    </source>
</evidence>
<dbReference type="AlphaFoldDB" id="Q2JGT9"/>
<proteinExistence type="predicted"/>
<dbReference type="KEGG" id="fra:Francci3_0109"/>
<keyword evidence="3" id="KW-1185">Reference proteome</keyword>
<protein>
    <submittedName>
        <fullName evidence="2">Uncharacterized protein</fullName>
    </submittedName>
</protein>
<gene>
    <name evidence="2" type="ordered locus">Francci3_0109</name>
</gene>
<evidence type="ECO:0000256" key="1">
    <source>
        <dbReference type="SAM" id="MobiDB-lite"/>
    </source>
</evidence>
<dbReference type="HOGENOM" id="CLU_1862249_0_0_11"/>